<keyword evidence="3" id="KW-1185">Reference proteome</keyword>
<sequence length="104" mass="12862">MEEKEKEEEIVVKREEEEEEKEKEEEEEEEEKEKEEEEEEVVEQRDEASPAYFERRKLFELVIMTAKQAIVEEHTFPWNIICHKITNANDFWHSIKRIYSERML</sequence>
<feature type="compositionally biased region" description="Basic and acidic residues" evidence="1">
    <location>
        <begin position="1"/>
        <end position="15"/>
    </location>
</feature>
<proteinExistence type="predicted"/>
<comment type="caution">
    <text evidence="2">The sequence shown here is derived from an EMBL/GenBank/DDBJ whole genome shotgun (WGS) entry which is preliminary data.</text>
</comment>
<dbReference type="EMBL" id="JACSDY010000002">
    <property type="protein sequence ID" value="KAF7434910.1"/>
    <property type="molecule type" value="Genomic_DNA"/>
</dbReference>
<gene>
    <name evidence="2" type="ORF">H0235_003101</name>
</gene>
<dbReference type="AlphaFoldDB" id="A0A834PBB9"/>
<evidence type="ECO:0000313" key="2">
    <source>
        <dbReference type="EMBL" id="KAF7434910.1"/>
    </source>
</evidence>
<evidence type="ECO:0000313" key="3">
    <source>
        <dbReference type="Proteomes" id="UP000600918"/>
    </source>
</evidence>
<organism evidence="2 3">
    <name type="scientific">Vespula pensylvanica</name>
    <name type="common">Western yellow jacket</name>
    <name type="synonym">Wasp</name>
    <dbReference type="NCBI Taxonomy" id="30213"/>
    <lineage>
        <taxon>Eukaryota</taxon>
        <taxon>Metazoa</taxon>
        <taxon>Ecdysozoa</taxon>
        <taxon>Arthropoda</taxon>
        <taxon>Hexapoda</taxon>
        <taxon>Insecta</taxon>
        <taxon>Pterygota</taxon>
        <taxon>Neoptera</taxon>
        <taxon>Endopterygota</taxon>
        <taxon>Hymenoptera</taxon>
        <taxon>Apocrita</taxon>
        <taxon>Aculeata</taxon>
        <taxon>Vespoidea</taxon>
        <taxon>Vespidae</taxon>
        <taxon>Vespinae</taxon>
        <taxon>Vespula</taxon>
    </lineage>
</organism>
<reference evidence="2" key="1">
    <citation type="journal article" date="2020" name="G3 (Bethesda)">
        <title>High-Quality Assemblies for Three Invasive Social Wasps from the &lt;i&gt;Vespula&lt;/i&gt; Genus.</title>
        <authorList>
            <person name="Harrop T.W.R."/>
            <person name="Guhlin J."/>
            <person name="McLaughlin G.M."/>
            <person name="Permina E."/>
            <person name="Stockwell P."/>
            <person name="Gilligan J."/>
            <person name="Le Lec M.F."/>
            <person name="Gruber M.A.M."/>
            <person name="Quinn O."/>
            <person name="Lovegrove M."/>
            <person name="Duncan E.J."/>
            <person name="Remnant E.J."/>
            <person name="Van Eeckhoven J."/>
            <person name="Graham B."/>
            <person name="Knapp R.A."/>
            <person name="Langford K.W."/>
            <person name="Kronenberg Z."/>
            <person name="Press M.O."/>
            <person name="Eacker S.M."/>
            <person name="Wilson-Rankin E.E."/>
            <person name="Purcell J."/>
            <person name="Lester P.J."/>
            <person name="Dearden P.K."/>
        </authorList>
    </citation>
    <scope>NUCLEOTIDE SEQUENCE</scope>
    <source>
        <strain evidence="2">Volc-1</strain>
    </source>
</reference>
<evidence type="ECO:0000256" key="1">
    <source>
        <dbReference type="SAM" id="MobiDB-lite"/>
    </source>
</evidence>
<name>A0A834PBB9_VESPE</name>
<accession>A0A834PBB9</accession>
<protein>
    <submittedName>
        <fullName evidence="2">Uncharacterized protein</fullName>
    </submittedName>
</protein>
<feature type="region of interest" description="Disordered" evidence="1">
    <location>
        <begin position="1"/>
        <end position="48"/>
    </location>
</feature>
<dbReference type="Proteomes" id="UP000600918">
    <property type="component" value="Unassembled WGS sequence"/>
</dbReference>
<feature type="compositionally biased region" description="Acidic residues" evidence="1">
    <location>
        <begin position="16"/>
        <end position="41"/>
    </location>
</feature>